<evidence type="ECO:0000259" key="7">
    <source>
        <dbReference type="PROSITE" id="PS50988"/>
    </source>
</evidence>
<keyword evidence="3" id="KW-0963">Cytoplasm</keyword>
<dbReference type="SUPFAM" id="SSF140864">
    <property type="entry name" value="TROVE domain-like"/>
    <property type="match status" value="1"/>
</dbReference>
<dbReference type="PANTHER" id="PTHR14202:SF0">
    <property type="entry name" value="RNA-BINDING PROTEIN RO60"/>
    <property type="match status" value="1"/>
</dbReference>
<evidence type="ECO:0000313" key="9">
    <source>
        <dbReference type="RefSeq" id="XP_005104968.1"/>
    </source>
</evidence>
<dbReference type="Pfam" id="PF25045">
    <property type="entry name" value="vWA_Ro60"/>
    <property type="match status" value="1"/>
</dbReference>
<dbReference type="InterPro" id="IPR056800">
    <property type="entry name" value="vWA_Ro60"/>
</dbReference>
<reference evidence="9 10" key="1">
    <citation type="submission" date="2025-05" db="UniProtKB">
        <authorList>
            <consortium name="RefSeq"/>
        </authorList>
    </citation>
    <scope>IDENTIFICATION</scope>
</reference>
<organism evidence="8 10">
    <name type="scientific">Aplysia californica</name>
    <name type="common">California sea hare</name>
    <dbReference type="NCBI Taxonomy" id="6500"/>
    <lineage>
        <taxon>Eukaryota</taxon>
        <taxon>Metazoa</taxon>
        <taxon>Spiralia</taxon>
        <taxon>Lophotrochozoa</taxon>
        <taxon>Mollusca</taxon>
        <taxon>Gastropoda</taxon>
        <taxon>Heterobranchia</taxon>
        <taxon>Euthyneura</taxon>
        <taxon>Tectipleura</taxon>
        <taxon>Aplysiida</taxon>
        <taxon>Aplysioidea</taxon>
        <taxon>Aplysiidae</taxon>
        <taxon>Aplysia</taxon>
    </lineage>
</organism>
<accession>A0ABM1A693</accession>
<dbReference type="InterPro" id="IPR037214">
    <property type="entry name" value="TROVE_dom_sf"/>
</dbReference>
<proteinExistence type="inferred from homology"/>
<sequence>MEGTPSQLDLLSRFVCVGSEDGTYTVTTQKNKQQSHSKRKSTSTILFSAETEKPEVLSPFLASTEESLRALDKLRKVFKRKWYISKDPLLSSLARIVRSSVPSNEKNHENDAVRDQAYKLALQVCETSKDLFTFVNLDKFYGKPKVDGKCKVGWGRGLRTMITEFYESKPALKLAREVMHCKQALGFTHRDLIRQCHLHPSKKGRGRAEVMNYLVKDQQLVDSKMEMDEEAQAVMTFLQDVHQLKGNFGDNKDKVRVLVEKHGLTSQQVPPNCLQFKELYEGLLGHEPLNELVQHIPKMANLQMLNEDSPHVRRVTDRLTSADEAELQQLSPALVLKVEKKYSASKKKWKKNQDVVNALQRVYQDSLRATPKLLLGKKCLLALNFDPRHKDVRVDGFTELKVIHVCALVTEIMLRTTDSLQVVHLTDEVEAVPVTSLMNHRKVTETLNKAATKNKVLEAQRHYGLEGCMSWASGKRFDNILIVCEKKSKAPHGPSPVHTAIAEFRRNGNADTKIAIVGLADTAKMGMANDLNLLDVSGFDETVPVLLQKFFQGYSDD</sequence>
<dbReference type="Gene3D" id="3.40.50.410">
    <property type="entry name" value="von Willebrand factor, type A domain"/>
    <property type="match status" value="1"/>
</dbReference>
<comment type="subcellular location">
    <subcellularLocation>
        <location evidence="1">Cytoplasm</location>
    </subcellularLocation>
</comment>
<feature type="domain" description="TROVE" evidence="7">
    <location>
        <begin position="1"/>
        <end position="375"/>
    </location>
</feature>
<evidence type="ECO:0000256" key="6">
    <source>
        <dbReference type="ARBA" id="ARBA00023274"/>
    </source>
</evidence>
<dbReference type="GO" id="GO:1990904">
    <property type="term" value="C:ribonucleoprotein complex"/>
    <property type="evidence" value="ECO:0007669"/>
    <property type="project" value="UniProtKB-KW"/>
</dbReference>
<evidence type="ECO:0000256" key="5">
    <source>
        <dbReference type="ARBA" id="ARBA00022884"/>
    </source>
</evidence>
<keyword evidence="4" id="KW-0479">Metal-binding</keyword>
<evidence type="ECO:0000313" key="8">
    <source>
        <dbReference type="Proteomes" id="UP000694888"/>
    </source>
</evidence>
<name>A0ABM1A693_APLCA</name>
<dbReference type="PANTHER" id="PTHR14202">
    <property type="entry name" value="60 KDA RIBONUCLEOPROTEIN SSA/RO"/>
    <property type="match status" value="1"/>
</dbReference>
<dbReference type="InterPro" id="IPR008858">
    <property type="entry name" value="TROVE_dom"/>
</dbReference>
<dbReference type="InterPro" id="IPR036465">
    <property type="entry name" value="vWFA_dom_sf"/>
</dbReference>
<dbReference type="Proteomes" id="UP000694888">
    <property type="component" value="Unplaced"/>
</dbReference>
<protein>
    <submittedName>
        <fullName evidence="9 10">60 kDa SS-A/Ro ribonucleoprotein isoform X1</fullName>
    </submittedName>
</protein>
<dbReference type="GeneID" id="101852714"/>
<dbReference type="PROSITE" id="PS50988">
    <property type="entry name" value="TROVE"/>
    <property type="match status" value="1"/>
</dbReference>
<evidence type="ECO:0000256" key="1">
    <source>
        <dbReference type="ARBA" id="ARBA00004496"/>
    </source>
</evidence>
<comment type="similarity">
    <text evidence="2">Belongs to the Ro 60 kDa family.</text>
</comment>
<evidence type="ECO:0000256" key="4">
    <source>
        <dbReference type="ARBA" id="ARBA00022723"/>
    </source>
</evidence>
<gene>
    <name evidence="9 10" type="primary">LOC101852714</name>
</gene>
<dbReference type="InterPro" id="IPR040322">
    <property type="entry name" value="TROVE2"/>
</dbReference>
<keyword evidence="6 9" id="KW-0687">Ribonucleoprotein</keyword>
<evidence type="ECO:0000256" key="2">
    <source>
        <dbReference type="ARBA" id="ARBA00007814"/>
    </source>
</evidence>
<evidence type="ECO:0000256" key="3">
    <source>
        <dbReference type="ARBA" id="ARBA00022490"/>
    </source>
</evidence>
<dbReference type="RefSeq" id="XP_012941617.1">
    <property type="nucleotide sequence ID" value="XM_013086163.2"/>
</dbReference>
<dbReference type="RefSeq" id="XP_005104968.1">
    <property type="nucleotide sequence ID" value="XM_005104911.3"/>
</dbReference>
<keyword evidence="5" id="KW-0694">RNA-binding</keyword>
<keyword evidence="8" id="KW-1185">Reference proteome</keyword>
<evidence type="ECO:0000313" key="10">
    <source>
        <dbReference type="RefSeq" id="XP_012941617.1"/>
    </source>
</evidence>